<keyword evidence="1" id="KW-0472">Membrane</keyword>
<keyword evidence="1" id="KW-0812">Transmembrane</keyword>
<comment type="caution">
    <text evidence="2">The sequence shown here is derived from an EMBL/GenBank/DDBJ whole genome shotgun (WGS) entry which is preliminary data.</text>
</comment>
<evidence type="ECO:0000313" key="3">
    <source>
        <dbReference type="Proteomes" id="UP000008988"/>
    </source>
</evidence>
<organism evidence="2 3">
    <name type="scientific">Saccharomyces cerevisiae (strain AWRI1631)</name>
    <name type="common">Baker's yeast</name>
    <dbReference type="NCBI Taxonomy" id="545124"/>
    <lineage>
        <taxon>Eukaryota</taxon>
        <taxon>Fungi</taxon>
        <taxon>Dikarya</taxon>
        <taxon>Ascomycota</taxon>
        <taxon>Saccharomycotina</taxon>
        <taxon>Saccharomycetes</taxon>
        <taxon>Saccharomycetales</taxon>
        <taxon>Saccharomycetaceae</taxon>
        <taxon>Saccharomyces</taxon>
    </lineage>
</organism>
<name>B5VIQ3_YEAS6</name>
<reference evidence="2 3" key="1">
    <citation type="journal article" date="2008" name="FEMS Yeast Res.">
        <title>Comparative genome analysis of a Saccharomyces cerevisiae wine strain.</title>
        <authorList>
            <person name="Borneman A.R."/>
            <person name="Forgan A.H."/>
            <person name="Pretorius I.S."/>
            <person name="Chambers P.J."/>
        </authorList>
    </citation>
    <scope>NUCLEOTIDE SEQUENCE [LARGE SCALE GENOMIC DNA]</scope>
    <source>
        <strain evidence="2 3">AWRI1631</strain>
    </source>
</reference>
<sequence length="191" mass="20997">MFVKSISFKFVTVFSLKSDAGSGKISFKLKGSSIYPENAVDECCEDVGVPVLRSLDLVVRKFCMVVLFKSVSLFLHWLFGFLTLLVLILPVLFTEGKHGLLDAFDESRDMDDTVEEDADEVTLLLVGNTTLKLCISFVKPQSQGIVAVGMGKLAKVLYSNSSNFLIASTSLSFLNFSLNFLYSSESGLNFS</sequence>
<protein>
    <submittedName>
        <fullName evidence="2">Uncharacterized protein</fullName>
    </submittedName>
</protein>
<feature type="transmembrane region" description="Helical" evidence="1">
    <location>
        <begin position="74"/>
        <end position="93"/>
    </location>
</feature>
<keyword evidence="1" id="KW-1133">Transmembrane helix</keyword>
<evidence type="ECO:0000313" key="2">
    <source>
        <dbReference type="EMBL" id="EDZ72186.1"/>
    </source>
</evidence>
<dbReference type="Proteomes" id="UP000008988">
    <property type="component" value="Unassembled WGS sequence"/>
</dbReference>
<gene>
    <name evidence="2" type="ORF">AWRI1631_71790</name>
</gene>
<accession>B5VIQ3</accession>
<dbReference type="EMBL" id="ABSV01000885">
    <property type="protein sequence ID" value="EDZ72186.1"/>
    <property type="molecule type" value="Genomic_DNA"/>
</dbReference>
<proteinExistence type="predicted"/>
<dbReference type="AlphaFoldDB" id="B5VIQ3"/>
<evidence type="ECO:0000256" key="1">
    <source>
        <dbReference type="SAM" id="Phobius"/>
    </source>
</evidence>